<evidence type="ECO:0000313" key="4">
    <source>
        <dbReference type="Proteomes" id="UP000664332"/>
    </source>
</evidence>
<dbReference type="RefSeq" id="WP_207279147.1">
    <property type="nucleotide sequence ID" value="NZ_JAFLEQ010000016.1"/>
</dbReference>
<feature type="compositionally biased region" description="Acidic residues" evidence="1">
    <location>
        <begin position="285"/>
        <end position="295"/>
    </location>
</feature>
<dbReference type="Pfam" id="PF11268">
    <property type="entry name" value="DUF3071"/>
    <property type="match status" value="1"/>
</dbReference>
<dbReference type="InterPro" id="IPR021421">
    <property type="entry name" value="DUF3071"/>
</dbReference>
<reference evidence="3" key="1">
    <citation type="submission" date="2021-03" db="EMBL/GenBank/DDBJ databases">
        <authorList>
            <person name="Sun Q."/>
        </authorList>
    </citation>
    <scope>NUCLEOTIDE SEQUENCE</scope>
    <source>
        <strain evidence="3">CCM 8862</strain>
    </source>
</reference>
<feature type="compositionally biased region" description="Polar residues" evidence="1">
    <location>
        <begin position="113"/>
        <end position="122"/>
    </location>
</feature>
<evidence type="ECO:0000259" key="2">
    <source>
        <dbReference type="Pfam" id="PF11268"/>
    </source>
</evidence>
<feature type="region of interest" description="Disordered" evidence="1">
    <location>
        <begin position="257"/>
        <end position="369"/>
    </location>
</feature>
<dbReference type="AlphaFoldDB" id="A0A939E2N7"/>
<feature type="region of interest" description="Disordered" evidence="1">
    <location>
        <begin position="54"/>
        <end position="140"/>
    </location>
</feature>
<proteinExistence type="predicted"/>
<feature type="compositionally biased region" description="Gly residues" evidence="1">
    <location>
        <begin position="88"/>
        <end position="99"/>
    </location>
</feature>
<evidence type="ECO:0000313" key="3">
    <source>
        <dbReference type="EMBL" id="MBN9644658.1"/>
    </source>
</evidence>
<dbReference type="InterPro" id="IPR047682">
    <property type="entry name" value="SepH-like"/>
</dbReference>
<dbReference type="Proteomes" id="UP000664332">
    <property type="component" value="Unassembled WGS sequence"/>
</dbReference>
<feature type="compositionally biased region" description="Basic and acidic residues" evidence="1">
    <location>
        <begin position="123"/>
        <end position="133"/>
    </location>
</feature>
<sequence length="369" mass="38652">MHELEIIAEQSDRQRLVLRRAGDGTRPNTPDERFGIAVTAELLTALGLKATGKYARPVDGATPGPQDDSTTPADSPAGGTANSTGNGDNAGTGAPGSTGGASPSTRTPALNGVVSSAEQATGTREKIRVDARKPAPLKIPPKEIQKKLRAGASVRDVAEFCGVAESRIMPFALPVLHERARIAQLAKQAHPVRSDGPVRLSLSEVVAAALVARDADPADAVWDSHRDTSGQWVVTVTVPGGGEPAAWAFTNKGISSPTAVPNNAPAREITEPYMPAGRPAAAAAWDDDDDTDGDAESTAPATDGTQPAATHRERSNVSALRPADSSGQEALIDGPDYAPRPRKRKKRAETPHWEDVLLGVRTSKKNPRK</sequence>
<organism evidence="3 4">
    <name type="scientific">Corynebacterium mendelii</name>
    <dbReference type="NCBI Taxonomy" id="2765362"/>
    <lineage>
        <taxon>Bacteria</taxon>
        <taxon>Bacillati</taxon>
        <taxon>Actinomycetota</taxon>
        <taxon>Actinomycetes</taxon>
        <taxon>Mycobacteriales</taxon>
        <taxon>Corynebacteriaceae</taxon>
        <taxon>Corynebacterium</taxon>
    </lineage>
</organism>
<evidence type="ECO:0000256" key="1">
    <source>
        <dbReference type="SAM" id="MobiDB-lite"/>
    </source>
</evidence>
<comment type="caution">
    <text evidence="3">The sequence shown here is derived from an EMBL/GenBank/DDBJ whole genome shotgun (WGS) entry which is preliminary data.</text>
</comment>
<name>A0A939E2N7_9CORY</name>
<dbReference type="NCBIfam" id="NF040712">
    <property type="entry name" value="SepH"/>
    <property type="match status" value="1"/>
</dbReference>
<gene>
    <name evidence="3" type="ORF">JZY06_08565</name>
</gene>
<protein>
    <submittedName>
        <fullName evidence="3">DUF3071 domain-containing protein</fullName>
    </submittedName>
</protein>
<dbReference type="EMBL" id="JAFLEQ010000016">
    <property type="protein sequence ID" value="MBN9644658.1"/>
    <property type="molecule type" value="Genomic_DNA"/>
</dbReference>
<keyword evidence="4" id="KW-1185">Reference proteome</keyword>
<feature type="compositionally biased region" description="Polar residues" evidence="1">
    <location>
        <begin position="299"/>
        <end position="308"/>
    </location>
</feature>
<feature type="domain" description="DUF3071" evidence="2">
    <location>
        <begin position="1"/>
        <end position="249"/>
    </location>
</feature>
<accession>A0A939E2N7</accession>